<name>A0ABW6SU44_9ACTN</name>
<evidence type="ECO:0000313" key="1">
    <source>
        <dbReference type="EMBL" id="MFF3668516.1"/>
    </source>
</evidence>
<sequence>MGELASYLVEEAYDEYGRWMVVDETVATGKETVPQGLGIVA</sequence>
<reference evidence="1 2" key="1">
    <citation type="submission" date="2024-10" db="EMBL/GenBank/DDBJ databases">
        <title>The Natural Products Discovery Center: Release of the First 8490 Sequenced Strains for Exploring Actinobacteria Biosynthetic Diversity.</title>
        <authorList>
            <person name="Kalkreuter E."/>
            <person name="Kautsar S.A."/>
            <person name="Yang D."/>
            <person name="Bader C.D."/>
            <person name="Teijaro C.N."/>
            <person name="Fluegel L."/>
            <person name="Davis C.M."/>
            <person name="Simpson J.R."/>
            <person name="Lauterbach L."/>
            <person name="Steele A.D."/>
            <person name="Gui C."/>
            <person name="Meng S."/>
            <person name="Li G."/>
            <person name="Viehrig K."/>
            <person name="Ye F."/>
            <person name="Su P."/>
            <person name="Kiefer A.F."/>
            <person name="Nichols A."/>
            <person name="Cepeda A.J."/>
            <person name="Yan W."/>
            <person name="Fan B."/>
            <person name="Jiang Y."/>
            <person name="Adhikari A."/>
            <person name="Zheng C.-J."/>
            <person name="Schuster L."/>
            <person name="Cowan T.M."/>
            <person name="Smanski M.J."/>
            <person name="Chevrette M.G."/>
            <person name="De Carvalho L.P.S."/>
            <person name="Shen B."/>
        </authorList>
    </citation>
    <scope>NUCLEOTIDE SEQUENCE [LARGE SCALE GENOMIC DNA]</scope>
    <source>
        <strain evidence="1 2">NPDC002173</strain>
    </source>
</reference>
<proteinExistence type="predicted"/>
<gene>
    <name evidence="1" type="ORF">ACFYXI_23295</name>
</gene>
<comment type="caution">
    <text evidence="1">The sequence shown here is derived from an EMBL/GenBank/DDBJ whole genome shotgun (WGS) entry which is preliminary data.</text>
</comment>
<evidence type="ECO:0000313" key="2">
    <source>
        <dbReference type="Proteomes" id="UP001602013"/>
    </source>
</evidence>
<dbReference type="RefSeq" id="WP_387414089.1">
    <property type="nucleotide sequence ID" value="NZ_JBIASD010000015.1"/>
</dbReference>
<protein>
    <submittedName>
        <fullName evidence="1">Uncharacterized protein</fullName>
    </submittedName>
</protein>
<organism evidence="1 2">
    <name type="scientific">Microtetraspora malaysiensis</name>
    <dbReference type="NCBI Taxonomy" id="161358"/>
    <lineage>
        <taxon>Bacteria</taxon>
        <taxon>Bacillati</taxon>
        <taxon>Actinomycetota</taxon>
        <taxon>Actinomycetes</taxon>
        <taxon>Streptosporangiales</taxon>
        <taxon>Streptosporangiaceae</taxon>
        <taxon>Microtetraspora</taxon>
    </lineage>
</organism>
<accession>A0ABW6SU44</accession>
<dbReference type="Proteomes" id="UP001602013">
    <property type="component" value="Unassembled WGS sequence"/>
</dbReference>
<keyword evidence="2" id="KW-1185">Reference proteome</keyword>
<dbReference type="EMBL" id="JBIASD010000015">
    <property type="protein sequence ID" value="MFF3668516.1"/>
    <property type="molecule type" value="Genomic_DNA"/>
</dbReference>